<dbReference type="SUPFAM" id="SSF52540">
    <property type="entry name" value="P-loop containing nucleoside triphosphate hydrolases"/>
    <property type="match status" value="1"/>
</dbReference>
<sequence length="1229" mass="144733">MSNINYIQSAIMQLEGGAFQKLFDQYLYKKYKFTNIQTLGVQAGTNKPTKGIPDSYVMTDDGKYILINYGSVNSRPKEKIKEDIIACFDKAKLSLPKDKIKKIICGHSSTNIHIEQLSLNKEIIQGVNIELIGIDTLSHDLALIYPHIAKDMLGIAIDTNQFFDIEDFVKAYDANGINAPIDCKILHRDSEINEIFKSINENIVTILIGPSGIGKTRLALEVCRRQDKKDIKIYCIKSNGNLLYEDIKYYIDEPGNYLLFFDDANMVTSFDNVLNTILTLPNDYKINILITVRDYARERVIKKVSRYSKPSIIKIRSFKDDEITDILKNNLGIINTNYLKKITSIANGNIRLAFLAGIRSINDGYKAIHNAEDIFENYYGYIIDDVKLTKNDVIMLFFIAVAGPVKSNGNQLYNDLKNTYGNEIDEKNIIENLYYLELIDWFKNEITKISDQSFGNYILYYVLFKKKWVSVESLINIGFPNYRNKVIYVLNTLMEIFGSKELQKYLKESIISAWNNAPIDQNMQYLESFYQIEPDKALYIIKKHIDQENIVIFDLDGFDINDKKKYHKISSKEIEILGGYKYTDNFEDALDLLIFYYTKRPDLIMDFYFVLTENFLYDRYSNATKYNHELCMLDKLWAVTEKGENYNNSILYLHISEYALKTEISFTESIRNSHSVNFVRMPIEFTEEIAVIRANILKNLGCLRKYAQYKDLVNEILLNNNINGLSDEESSKYLKADFDIIYTNLIDKDKPDFYDAKIVARYKKIAEQIGITTDEHFQIFEKNIEYRIYDILNCNHKLGQTIDDAEKIHRERILKEVKSYKLCNYRKLFAICNSLERKLSEREKWTLNTGLDYIFENLEEDSILYIDVIKEYFNENAPLRINGYRQIKYLIDNLGYQATYDLVINKMFDKKDEWLSLIWECLPEESISEKAVNDYKEFVLNNLNEDRHIIPEIQIINRYGEKDNELKAKVIEKVVNHPEFSNAFLGSAYKEEDIKLIFYFFRDNIETLATIYMNAIRNNIDMDYNGKLFIKIFEQQPAIWNEYVDFVKDNIYLDGYENKMFDLIWNVDKWRECIDYAYMVLIDDDTVDRPARLLFRKTQDCNVFKRKKDWLIDKLHKYSLNFDKCRKLILVVVTVLPECKLEFIIEFLKDNKNIEDFKKIYLFPMSCSWSGSEVPLILKKIEFLKLLKDSLKGIDYIEHRKYLEELCMKYEKYKEEVELREYIEDADYA</sequence>
<protein>
    <submittedName>
        <fullName evidence="1">Uncharacterized protein</fullName>
    </submittedName>
</protein>
<dbReference type="Gene3D" id="3.40.50.300">
    <property type="entry name" value="P-loop containing nucleotide triphosphate hydrolases"/>
    <property type="match status" value="1"/>
</dbReference>
<evidence type="ECO:0000313" key="1">
    <source>
        <dbReference type="EMBL" id="RHC12927.1"/>
    </source>
</evidence>
<gene>
    <name evidence="1" type="ORF">DW858_08030</name>
</gene>
<evidence type="ECO:0000313" key="2">
    <source>
        <dbReference type="Proteomes" id="UP000285844"/>
    </source>
</evidence>
<dbReference type="EMBL" id="QSHM01000008">
    <property type="protein sequence ID" value="RHC12927.1"/>
    <property type="molecule type" value="Genomic_DNA"/>
</dbReference>
<proteinExistence type="predicted"/>
<dbReference type="RefSeq" id="WP_118362711.1">
    <property type="nucleotide sequence ID" value="NZ_QSHM01000008.1"/>
</dbReference>
<accession>A0A413YV48</accession>
<dbReference type="Proteomes" id="UP000285844">
    <property type="component" value="Unassembled WGS sequence"/>
</dbReference>
<comment type="caution">
    <text evidence="1">The sequence shown here is derived from an EMBL/GenBank/DDBJ whole genome shotgun (WGS) entry which is preliminary data.</text>
</comment>
<dbReference type="InterPro" id="IPR027417">
    <property type="entry name" value="P-loop_NTPase"/>
</dbReference>
<name>A0A413YV48_9FIRM</name>
<reference evidence="1 2" key="1">
    <citation type="submission" date="2018-08" db="EMBL/GenBank/DDBJ databases">
        <title>A genome reference for cultivated species of the human gut microbiota.</title>
        <authorList>
            <person name="Zou Y."/>
            <person name="Xue W."/>
            <person name="Luo G."/>
        </authorList>
    </citation>
    <scope>NUCLEOTIDE SEQUENCE [LARGE SCALE GENOMIC DNA]</scope>
    <source>
        <strain evidence="1 2">AM37-3BH</strain>
    </source>
</reference>
<dbReference type="AlphaFoldDB" id="A0A413YV48"/>
<organism evidence="1 2">
    <name type="scientific">Lachnospira eligens</name>
    <dbReference type="NCBI Taxonomy" id="39485"/>
    <lineage>
        <taxon>Bacteria</taxon>
        <taxon>Bacillati</taxon>
        <taxon>Bacillota</taxon>
        <taxon>Clostridia</taxon>
        <taxon>Lachnospirales</taxon>
        <taxon>Lachnospiraceae</taxon>
        <taxon>Lachnospira</taxon>
    </lineage>
</organism>